<feature type="compositionally biased region" description="Polar residues" evidence="1">
    <location>
        <begin position="22"/>
        <end position="50"/>
    </location>
</feature>
<gene>
    <name evidence="2" type="ORF">ACFQMJ_27160</name>
</gene>
<evidence type="ECO:0000313" key="2">
    <source>
        <dbReference type="EMBL" id="MFC7152229.1"/>
    </source>
</evidence>
<feature type="compositionally biased region" description="Basic and acidic residues" evidence="1">
    <location>
        <begin position="81"/>
        <end position="106"/>
    </location>
</feature>
<evidence type="ECO:0000256" key="1">
    <source>
        <dbReference type="SAM" id="MobiDB-lite"/>
    </source>
</evidence>
<feature type="region of interest" description="Disordered" evidence="1">
    <location>
        <begin position="1"/>
        <end position="106"/>
    </location>
</feature>
<proteinExistence type="predicted"/>
<evidence type="ECO:0000313" key="3">
    <source>
        <dbReference type="Proteomes" id="UP001596378"/>
    </source>
</evidence>
<comment type="caution">
    <text evidence="2">The sequence shown here is derived from an EMBL/GenBank/DDBJ whole genome shotgun (WGS) entry which is preliminary data.</text>
</comment>
<dbReference type="EMBL" id="JBHTAI010000021">
    <property type="protein sequence ID" value="MFC7152229.1"/>
    <property type="molecule type" value="Genomic_DNA"/>
</dbReference>
<accession>A0ABW2FJ44</accession>
<reference evidence="3" key="1">
    <citation type="journal article" date="2019" name="Int. J. Syst. Evol. Microbiol.">
        <title>The Global Catalogue of Microorganisms (GCM) 10K type strain sequencing project: providing services to taxonomists for standard genome sequencing and annotation.</title>
        <authorList>
            <consortium name="The Broad Institute Genomics Platform"/>
            <consortium name="The Broad Institute Genome Sequencing Center for Infectious Disease"/>
            <person name="Wu L."/>
            <person name="Ma J."/>
        </authorList>
    </citation>
    <scope>NUCLEOTIDE SEQUENCE [LARGE SCALE GENOMIC DNA]</scope>
    <source>
        <strain evidence="3">KCTC 12907</strain>
    </source>
</reference>
<dbReference type="RefSeq" id="WP_378044394.1">
    <property type="nucleotide sequence ID" value="NZ_JBHMDN010000004.1"/>
</dbReference>
<name>A0ABW2FJ44_9BACL</name>
<organism evidence="2 3">
    <name type="scientific">Cohnella cellulosilytica</name>
    <dbReference type="NCBI Taxonomy" id="986710"/>
    <lineage>
        <taxon>Bacteria</taxon>
        <taxon>Bacillati</taxon>
        <taxon>Bacillota</taxon>
        <taxon>Bacilli</taxon>
        <taxon>Bacillales</taxon>
        <taxon>Paenibacillaceae</taxon>
        <taxon>Cohnella</taxon>
    </lineage>
</organism>
<sequence length="106" mass="11802">MSYKPIDMQVSMPRSVEMTPLQHHQQQRSATEQSLLGQQAMKTAEQNATRSAKAESAEGGTISERDPRERGKRGQAGQHASAEEQHGEEHKAPEHPYKGKHIDFLG</sequence>
<keyword evidence="3" id="KW-1185">Reference proteome</keyword>
<dbReference type="Proteomes" id="UP001596378">
    <property type="component" value="Unassembled WGS sequence"/>
</dbReference>
<protein>
    <submittedName>
        <fullName evidence="2">Uncharacterized protein</fullName>
    </submittedName>
</protein>